<feature type="region of interest" description="Disordered" evidence="1">
    <location>
        <begin position="1"/>
        <end position="29"/>
    </location>
</feature>
<evidence type="ECO:0000256" key="1">
    <source>
        <dbReference type="SAM" id="MobiDB-lite"/>
    </source>
</evidence>
<sequence length="155" mass="17204">MLLVGHVHGHEKGWRGDQDELQSPQTDMGDREEVVVADAVAARLLGVAGEGGLLVPPHALCCHHQHHYPEDEDDGEPDAPDGRGVAVHPAHPPPDHWLWGAYRSAHQDLCHRHHQDRWTPCCMPTLQGWYRASWLELGSGCSPARYLAVCVDLWG</sequence>
<evidence type="ECO:0000313" key="2">
    <source>
        <dbReference type="Ensembl" id="ENSACOP00000003564.1"/>
    </source>
</evidence>
<keyword evidence="3" id="KW-1185">Reference proteome</keyword>
<feature type="region of interest" description="Disordered" evidence="1">
    <location>
        <begin position="65"/>
        <end position="90"/>
    </location>
</feature>
<dbReference type="AlphaFoldDB" id="A0A8B9F2U9"/>
<feature type="compositionally biased region" description="Basic and acidic residues" evidence="1">
    <location>
        <begin position="8"/>
        <end position="18"/>
    </location>
</feature>
<name>A0A8B9F2U9_9PSIT</name>
<reference evidence="2" key="1">
    <citation type="submission" date="2025-08" db="UniProtKB">
        <authorList>
            <consortium name="Ensembl"/>
        </authorList>
    </citation>
    <scope>IDENTIFICATION</scope>
</reference>
<reference evidence="2" key="2">
    <citation type="submission" date="2025-09" db="UniProtKB">
        <authorList>
            <consortium name="Ensembl"/>
        </authorList>
    </citation>
    <scope>IDENTIFICATION</scope>
</reference>
<dbReference type="Ensembl" id="ENSACOT00000003695.1">
    <property type="protein sequence ID" value="ENSACOP00000003564.1"/>
    <property type="gene ID" value="ENSACOG00000002515.1"/>
</dbReference>
<dbReference type="Proteomes" id="UP000694522">
    <property type="component" value="Unplaced"/>
</dbReference>
<feature type="compositionally biased region" description="Acidic residues" evidence="1">
    <location>
        <begin position="70"/>
        <end position="79"/>
    </location>
</feature>
<protein>
    <submittedName>
        <fullName evidence="2">Uncharacterized protein</fullName>
    </submittedName>
</protein>
<evidence type="ECO:0000313" key="3">
    <source>
        <dbReference type="Proteomes" id="UP000694522"/>
    </source>
</evidence>
<proteinExistence type="predicted"/>
<organism evidence="2 3">
    <name type="scientific">Amazona collaria</name>
    <name type="common">yellow-billed parrot</name>
    <dbReference type="NCBI Taxonomy" id="241587"/>
    <lineage>
        <taxon>Eukaryota</taxon>
        <taxon>Metazoa</taxon>
        <taxon>Chordata</taxon>
        <taxon>Craniata</taxon>
        <taxon>Vertebrata</taxon>
        <taxon>Euteleostomi</taxon>
        <taxon>Archelosauria</taxon>
        <taxon>Archosauria</taxon>
        <taxon>Dinosauria</taxon>
        <taxon>Saurischia</taxon>
        <taxon>Theropoda</taxon>
        <taxon>Coelurosauria</taxon>
        <taxon>Aves</taxon>
        <taxon>Neognathae</taxon>
        <taxon>Neoaves</taxon>
        <taxon>Telluraves</taxon>
        <taxon>Australaves</taxon>
        <taxon>Psittaciformes</taxon>
        <taxon>Psittacidae</taxon>
        <taxon>Amazona</taxon>
    </lineage>
</organism>
<accession>A0A8B9F2U9</accession>